<dbReference type="InterPro" id="IPR005477">
    <property type="entry name" value="Dxylulose-5-P_synthase"/>
</dbReference>
<gene>
    <name evidence="8" type="ORF">S12H4_57768</name>
</gene>
<dbReference type="Gene3D" id="3.40.50.970">
    <property type="match status" value="1"/>
</dbReference>
<dbReference type="Pfam" id="PF02779">
    <property type="entry name" value="Transket_pyr"/>
    <property type="match status" value="1"/>
</dbReference>
<evidence type="ECO:0000313" key="8">
    <source>
        <dbReference type="EMBL" id="GAJ24459.1"/>
    </source>
</evidence>
<reference evidence="8" key="1">
    <citation type="journal article" date="2014" name="Front. Microbiol.">
        <title>High frequency of phylogenetically diverse reductive dehalogenase-homologous genes in deep subseafloor sedimentary metagenomes.</title>
        <authorList>
            <person name="Kawai M."/>
            <person name="Futagami T."/>
            <person name="Toyoda A."/>
            <person name="Takaki Y."/>
            <person name="Nishi S."/>
            <person name="Hori S."/>
            <person name="Arai W."/>
            <person name="Tsubouchi T."/>
            <person name="Morono Y."/>
            <person name="Uchiyama I."/>
            <person name="Ito T."/>
            <person name="Fujiyama A."/>
            <person name="Inagaki F."/>
            <person name="Takami H."/>
        </authorList>
    </citation>
    <scope>NUCLEOTIDE SEQUENCE</scope>
    <source>
        <strain evidence="8">Expedition CK06-06</strain>
    </source>
</reference>
<comment type="caution">
    <text evidence="8">The sequence shown here is derived from an EMBL/GenBank/DDBJ whole genome shotgun (WGS) entry which is preliminary data.</text>
</comment>
<dbReference type="GO" id="GO:0005829">
    <property type="term" value="C:cytosol"/>
    <property type="evidence" value="ECO:0007669"/>
    <property type="project" value="TreeGrafter"/>
</dbReference>
<dbReference type="InterPro" id="IPR005475">
    <property type="entry name" value="Transketolase-like_Pyr-bd"/>
</dbReference>
<evidence type="ECO:0000256" key="4">
    <source>
        <dbReference type="ARBA" id="ARBA00022679"/>
    </source>
</evidence>
<dbReference type="GO" id="GO:0008661">
    <property type="term" value="F:1-deoxy-D-xylulose-5-phosphate synthase activity"/>
    <property type="evidence" value="ECO:0007669"/>
    <property type="project" value="InterPro"/>
</dbReference>
<dbReference type="InterPro" id="IPR029061">
    <property type="entry name" value="THDP-binding"/>
</dbReference>
<dbReference type="GO" id="GO:0019288">
    <property type="term" value="P:isopentenyl diphosphate biosynthetic process, methylerythritol 4-phosphate pathway"/>
    <property type="evidence" value="ECO:0007669"/>
    <property type="project" value="TreeGrafter"/>
</dbReference>
<dbReference type="PROSITE" id="PS00802">
    <property type="entry name" value="TRANSKETOLASE_2"/>
    <property type="match status" value="1"/>
</dbReference>
<keyword evidence="5" id="KW-0460">Magnesium</keyword>
<feature type="non-terminal residue" evidence="8">
    <location>
        <position position="1"/>
    </location>
</feature>
<dbReference type="SUPFAM" id="SSF52518">
    <property type="entry name" value="Thiamin diphosphate-binding fold (THDP-binding)"/>
    <property type="match status" value="1"/>
</dbReference>
<comment type="cofactor">
    <cofactor evidence="2">
        <name>thiamine diphosphate</name>
        <dbReference type="ChEBI" id="CHEBI:58937"/>
    </cofactor>
</comment>
<dbReference type="InterPro" id="IPR020826">
    <property type="entry name" value="Transketolase_BS"/>
</dbReference>
<sequence>NGDAVESATDSSRRSFTSVLGEHLTELAQKDDRIVAITSAMCDGTGLVELRKRFADRFYDVGIAEGAAVDIAAGFARSGLKPIICIYSTFLQRSFDQIFQEVALQNLPVIFCVDRAGVVGSDGPTHHGLWDIGFLRIMPNMVLTGPANEIETKLALEFALGQDKPVVIRYPKDFVPQQEFVRAACAKPFSLGKSVV</sequence>
<evidence type="ECO:0000256" key="3">
    <source>
        <dbReference type="ARBA" id="ARBA00011738"/>
    </source>
</evidence>
<name>X1V453_9ZZZZ</name>
<dbReference type="GO" id="GO:0016114">
    <property type="term" value="P:terpenoid biosynthetic process"/>
    <property type="evidence" value="ECO:0007669"/>
    <property type="project" value="InterPro"/>
</dbReference>
<dbReference type="PANTHER" id="PTHR43322:SF5">
    <property type="entry name" value="1-DEOXY-D-XYLULOSE-5-PHOSPHATE SYNTHASE, CHLOROPLASTIC"/>
    <property type="match status" value="1"/>
</dbReference>
<dbReference type="CDD" id="cd07033">
    <property type="entry name" value="TPP_PYR_DXS_TK_like"/>
    <property type="match status" value="1"/>
</dbReference>
<dbReference type="AlphaFoldDB" id="X1V453"/>
<evidence type="ECO:0000256" key="5">
    <source>
        <dbReference type="ARBA" id="ARBA00022842"/>
    </source>
</evidence>
<evidence type="ECO:0000256" key="1">
    <source>
        <dbReference type="ARBA" id="ARBA00001946"/>
    </source>
</evidence>
<dbReference type="EMBL" id="BARW01037412">
    <property type="protein sequence ID" value="GAJ24459.1"/>
    <property type="molecule type" value="Genomic_DNA"/>
</dbReference>
<dbReference type="PANTHER" id="PTHR43322">
    <property type="entry name" value="1-D-DEOXYXYLULOSE 5-PHOSPHATE SYNTHASE-RELATED"/>
    <property type="match status" value="1"/>
</dbReference>
<keyword evidence="4" id="KW-0808">Transferase</keyword>
<evidence type="ECO:0000256" key="2">
    <source>
        <dbReference type="ARBA" id="ARBA00001964"/>
    </source>
</evidence>
<comment type="subunit">
    <text evidence="3">Homodimer.</text>
</comment>
<keyword evidence="6" id="KW-0786">Thiamine pyrophosphate</keyword>
<accession>X1V453</accession>
<protein>
    <recommendedName>
        <fullName evidence="7">Transketolase-like pyrimidine-binding domain-containing protein</fullName>
    </recommendedName>
</protein>
<organism evidence="8">
    <name type="scientific">marine sediment metagenome</name>
    <dbReference type="NCBI Taxonomy" id="412755"/>
    <lineage>
        <taxon>unclassified sequences</taxon>
        <taxon>metagenomes</taxon>
        <taxon>ecological metagenomes</taxon>
    </lineage>
</organism>
<feature type="non-terminal residue" evidence="8">
    <location>
        <position position="196"/>
    </location>
</feature>
<evidence type="ECO:0000256" key="6">
    <source>
        <dbReference type="ARBA" id="ARBA00023052"/>
    </source>
</evidence>
<feature type="domain" description="Transketolase-like pyrimidine-binding" evidence="7">
    <location>
        <begin position="14"/>
        <end position="177"/>
    </location>
</feature>
<dbReference type="SMART" id="SM00861">
    <property type="entry name" value="Transket_pyr"/>
    <property type="match status" value="1"/>
</dbReference>
<evidence type="ECO:0000259" key="7">
    <source>
        <dbReference type="SMART" id="SM00861"/>
    </source>
</evidence>
<comment type="cofactor">
    <cofactor evidence="1">
        <name>Mg(2+)</name>
        <dbReference type="ChEBI" id="CHEBI:18420"/>
    </cofactor>
</comment>
<proteinExistence type="predicted"/>